<dbReference type="SMART" id="SM00645">
    <property type="entry name" value="Pept_C1"/>
    <property type="match status" value="1"/>
</dbReference>
<feature type="domain" description="Cathepsin propeptide inhibitor" evidence="5">
    <location>
        <begin position="32"/>
        <end position="88"/>
    </location>
</feature>
<reference evidence="6" key="1">
    <citation type="submission" date="2023-07" db="EMBL/GenBank/DDBJ databases">
        <authorList>
            <consortium name="AG Swart"/>
            <person name="Singh M."/>
            <person name="Singh A."/>
            <person name="Seah K."/>
            <person name="Emmerich C."/>
        </authorList>
    </citation>
    <scope>NUCLEOTIDE SEQUENCE</scope>
    <source>
        <strain evidence="6">DP1</strain>
    </source>
</reference>
<dbReference type="PANTHER" id="PTHR12411">
    <property type="entry name" value="CYSTEINE PROTEASE FAMILY C1-RELATED"/>
    <property type="match status" value="1"/>
</dbReference>
<dbReference type="InterPro" id="IPR013201">
    <property type="entry name" value="Prot_inhib_I29"/>
</dbReference>
<comment type="caution">
    <text evidence="6">The sequence shown here is derived from an EMBL/GenBank/DDBJ whole genome shotgun (WGS) entry which is preliminary data.</text>
</comment>
<comment type="similarity">
    <text evidence="1">Belongs to the peptidase C1 family.</text>
</comment>
<dbReference type="AlphaFoldDB" id="A0AAD1XEC9"/>
<evidence type="ECO:0000313" key="7">
    <source>
        <dbReference type="Proteomes" id="UP001295684"/>
    </source>
</evidence>
<dbReference type="CDD" id="cd02248">
    <property type="entry name" value="Peptidase_C1A"/>
    <property type="match status" value="1"/>
</dbReference>
<feature type="domain" description="Peptidase C1A papain C-terminal" evidence="4">
    <location>
        <begin position="111"/>
        <end position="318"/>
    </location>
</feature>
<keyword evidence="2" id="KW-0865">Zymogen</keyword>
<dbReference type="InterPro" id="IPR025660">
    <property type="entry name" value="Pept_his_AS"/>
</dbReference>
<dbReference type="Proteomes" id="UP001295684">
    <property type="component" value="Unassembled WGS sequence"/>
</dbReference>
<keyword evidence="3" id="KW-1015">Disulfide bond</keyword>
<dbReference type="SUPFAM" id="SSF54001">
    <property type="entry name" value="Cysteine proteinases"/>
    <property type="match status" value="1"/>
</dbReference>
<evidence type="ECO:0000259" key="5">
    <source>
        <dbReference type="SMART" id="SM00848"/>
    </source>
</evidence>
<dbReference type="InterPro" id="IPR039417">
    <property type="entry name" value="Peptidase_C1A_papain-like"/>
</dbReference>
<dbReference type="PROSITE" id="PS00139">
    <property type="entry name" value="THIOL_PROTEASE_CYS"/>
    <property type="match status" value="1"/>
</dbReference>
<dbReference type="GO" id="GO:0006508">
    <property type="term" value="P:proteolysis"/>
    <property type="evidence" value="ECO:0007669"/>
    <property type="project" value="InterPro"/>
</dbReference>
<accession>A0AAD1XEC9</accession>
<protein>
    <submittedName>
        <fullName evidence="6">Uncharacterized protein</fullName>
    </submittedName>
</protein>
<dbReference type="PROSITE" id="PS00639">
    <property type="entry name" value="THIOL_PROTEASE_HIS"/>
    <property type="match status" value="1"/>
</dbReference>
<dbReference type="PRINTS" id="PR00705">
    <property type="entry name" value="PAPAIN"/>
</dbReference>
<dbReference type="EMBL" id="CAMPGE010012786">
    <property type="protein sequence ID" value="CAI2371545.1"/>
    <property type="molecule type" value="Genomic_DNA"/>
</dbReference>
<keyword evidence="7" id="KW-1185">Reference proteome</keyword>
<dbReference type="Pfam" id="PF08246">
    <property type="entry name" value="Inhibitor_I29"/>
    <property type="match status" value="1"/>
</dbReference>
<organism evidence="6 7">
    <name type="scientific">Euplotes crassus</name>
    <dbReference type="NCBI Taxonomy" id="5936"/>
    <lineage>
        <taxon>Eukaryota</taxon>
        <taxon>Sar</taxon>
        <taxon>Alveolata</taxon>
        <taxon>Ciliophora</taxon>
        <taxon>Intramacronucleata</taxon>
        <taxon>Spirotrichea</taxon>
        <taxon>Hypotrichia</taxon>
        <taxon>Euplotida</taxon>
        <taxon>Euplotidae</taxon>
        <taxon>Moneuplotes</taxon>
    </lineage>
</organism>
<evidence type="ECO:0000256" key="3">
    <source>
        <dbReference type="ARBA" id="ARBA00023157"/>
    </source>
</evidence>
<name>A0AAD1XEC9_EUPCR</name>
<evidence type="ECO:0000259" key="4">
    <source>
        <dbReference type="SMART" id="SM00645"/>
    </source>
</evidence>
<dbReference type="GO" id="GO:0008234">
    <property type="term" value="F:cysteine-type peptidase activity"/>
    <property type="evidence" value="ECO:0007669"/>
    <property type="project" value="InterPro"/>
</dbReference>
<dbReference type="InterPro" id="IPR000668">
    <property type="entry name" value="Peptidase_C1A_C"/>
</dbReference>
<evidence type="ECO:0000256" key="2">
    <source>
        <dbReference type="ARBA" id="ARBA00023145"/>
    </source>
</evidence>
<dbReference type="Gene3D" id="3.90.70.10">
    <property type="entry name" value="Cysteine proteinases"/>
    <property type="match status" value="1"/>
</dbReference>
<proteinExistence type="inferred from homology"/>
<evidence type="ECO:0000256" key="1">
    <source>
        <dbReference type="ARBA" id="ARBA00008455"/>
    </source>
</evidence>
<dbReference type="InterPro" id="IPR000169">
    <property type="entry name" value="Pept_cys_AS"/>
</dbReference>
<evidence type="ECO:0000313" key="6">
    <source>
        <dbReference type="EMBL" id="CAI2371545.1"/>
    </source>
</evidence>
<sequence length="320" mass="35051">MKILGVVAIAAVVGLAFYSVSNYVSSDVETQFQEFLSMYGANYGSVEEYNFRLRVFSDNLQTIDRLRIENPLATFGVNKFADRTQEEMNVRMGLIVPAGKKMLGSINEDITAESSDYTYLYDHIEDQGSCGSCWAFSAAATFEARKALAEDSNNPSVDTFYSEQQLVDCEPQSSGCNGGLMDYAFQYLTDHHFCSHSEYPYTAVTGSCKINSCDKGPVDTGYADIPQGSEDFMYHKLHDDGPIAVAVDATSWSYYQGGILTSCSTALNHGVTLVGYNSDENSATIRNSWGESWGESGHIRLAAGQNMCGIATMASFPTFE</sequence>
<dbReference type="Pfam" id="PF00112">
    <property type="entry name" value="Peptidase_C1"/>
    <property type="match status" value="1"/>
</dbReference>
<dbReference type="SMART" id="SM00848">
    <property type="entry name" value="Inhibitor_I29"/>
    <property type="match status" value="1"/>
</dbReference>
<gene>
    <name evidence="6" type="ORF">ECRASSUSDP1_LOCUS12869</name>
</gene>
<dbReference type="InterPro" id="IPR013128">
    <property type="entry name" value="Peptidase_C1A"/>
</dbReference>
<dbReference type="InterPro" id="IPR038765">
    <property type="entry name" value="Papain-like_cys_pep_sf"/>
</dbReference>